<dbReference type="Pfam" id="PF00550">
    <property type="entry name" value="PP-binding"/>
    <property type="match status" value="1"/>
</dbReference>
<dbReference type="PROSITE" id="PS50075">
    <property type="entry name" value="CARRIER"/>
    <property type="match status" value="1"/>
</dbReference>
<dbReference type="EMBL" id="CP023695">
    <property type="protein sequence ID" value="QEV19879.1"/>
    <property type="molecule type" value="Genomic_DNA"/>
</dbReference>
<accession>A0A5J6HHU6</accession>
<organism evidence="2 3">
    <name type="scientific">Streptomyces alboniger</name>
    <dbReference type="NCBI Taxonomy" id="132473"/>
    <lineage>
        <taxon>Bacteria</taxon>
        <taxon>Bacillati</taxon>
        <taxon>Actinomycetota</taxon>
        <taxon>Actinomycetes</taxon>
        <taxon>Kitasatosporales</taxon>
        <taxon>Streptomycetaceae</taxon>
        <taxon>Streptomyces</taxon>
        <taxon>Streptomyces aurantiacus group</taxon>
    </lineage>
</organism>
<evidence type="ECO:0000313" key="3">
    <source>
        <dbReference type="Proteomes" id="UP000326553"/>
    </source>
</evidence>
<proteinExistence type="predicted"/>
<feature type="domain" description="Carrier" evidence="1">
    <location>
        <begin position="1"/>
        <end position="76"/>
    </location>
</feature>
<evidence type="ECO:0000259" key="1">
    <source>
        <dbReference type="PROSITE" id="PS50075"/>
    </source>
</evidence>
<evidence type="ECO:0000313" key="2">
    <source>
        <dbReference type="EMBL" id="QEV19879.1"/>
    </source>
</evidence>
<dbReference type="RefSeq" id="WP_055528511.1">
    <property type="nucleotide sequence ID" value="NZ_CP023695.1"/>
</dbReference>
<dbReference type="OrthoDB" id="3192863at2"/>
<reference evidence="2 3" key="1">
    <citation type="submission" date="2017-09" db="EMBL/GenBank/DDBJ databases">
        <authorList>
            <person name="Lee N."/>
            <person name="Cho B.-K."/>
        </authorList>
    </citation>
    <scope>NUCLEOTIDE SEQUENCE [LARGE SCALE GENOMIC DNA]</scope>
    <source>
        <strain evidence="2 3">ATCC 12461</strain>
    </source>
</reference>
<keyword evidence="3" id="KW-1185">Reference proteome</keyword>
<gene>
    <name evidence="2" type="ORF">CP975_22295</name>
</gene>
<dbReference type="Gene3D" id="1.10.1200.10">
    <property type="entry name" value="ACP-like"/>
    <property type="match status" value="1"/>
</dbReference>
<dbReference type="Proteomes" id="UP000326553">
    <property type="component" value="Chromosome"/>
</dbReference>
<sequence length="84" mass="9145">MTKGYSTVVDILVDKFRCAEEELTPATTVEDVDLDSLAQVEFAITLENRIGRPFSEDQLTLDTTLGEIAAAVESSLSVGTSYEK</sequence>
<dbReference type="KEGG" id="salw:CP975_22295"/>
<dbReference type="SUPFAM" id="SSF47336">
    <property type="entry name" value="ACP-like"/>
    <property type="match status" value="1"/>
</dbReference>
<dbReference type="InterPro" id="IPR009081">
    <property type="entry name" value="PP-bd_ACP"/>
</dbReference>
<name>A0A5J6HHU6_STRAD</name>
<protein>
    <submittedName>
        <fullName evidence="2">Acyl carrier protein</fullName>
    </submittedName>
</protein>
<dbReference type="InterPro" id="IPR036736">
    <property type="entry name" value="ACP-like_sf"/>
</dbReference>
<dbReference type="AlphaFoldDB" id="A0A5J6HHU6"/>